<dbReference type="EC" id="5.1.99.6" evidence="3 10"/>
<evidence type="ECO:0000256" key="5">
    <source>
        <dbReference type="ARBA" id="ARBA00022741"/>
    </source>
</evidence>
<feature type="region of interest" description="Disordered" evidence="11">
    <location>
        <begin position="101"/>
        <end position="128"/>
    </location>
</feature>
<feature type="binding site" evidence="10">
    <location>
        <begin position="293"/>
        <end position="299"/>
    </location>
    <ligand>
        <name>(6S)-NADPHX</name>
        <dbReference type="ChEBI" id="CHEBI:64076"/>
    </ligand>
</feature>
<name>A0A7R9GPM6_TIMCR</name>
<evidence type="ECO:0000256" key="10">
    <source>
        <dbReference type="HAMAP-Rule" id="MF_03159"/>
    </source>
</evidence>
<evidence type="ECO:0000256" key="11">
    <source>
        <dbReference type="SAM" id="MobiDB-lite"/>
    </source>
</evidence>
<evidence type="ECO:0000256" key="9">
    <source>
        <dbReference type="ARBA" id="ARBA00023235"/>
    </source>
</evidence>
<comment type="catalytic activity">
    <reaction evidence="1 10">
        <text>(6R)-NADHX = (6S)-NADHX</text>
        <dbReference type="Rhea" id="RHEA:32215"/>
        <dbReference type="ChEBI" id="CHEBI:64074"/>
        <dbReference type="ChEBI" id="CHEBI:64075"/>
        <dbReference type="EC" id="5.1.99.6"/>
    </reaction>
</comment>
<keyword evidence="5 10" id="KW-0547">Nucleotide-binding</keyword>
<sequence>MNVSFQLPCPVTPQHDAIASSECGNTALLFYILFGTMDSQSPTLECVTTDLNIVTCDQRNKIVPATVSSTNNLSFVKSPSTTSCQHLHEKRQSRCGSMAGRNSISISVGSGSGRKKKKKKDKKRSEGEVEVIVRKSLPPISSAIRSKKFPPSLLFSGYIRLPTSISRHQREAINIDQELFKEYMFSVDQLMELAGLSCASAIYKCYPLKELTINSVLICCGPGNNGGDGLVCARHLKLFGYNPIIYYPKRTDSSLYSNLTTQCVGMDIPFISKLPDMENLNKEYSLIVDALFGFSFKPPVRPEFADVIGALLKTKVPIASVDIPSGWDVEKGPPDEGLQPELLISLTAPKQDSFAKCSQKQLCADMERESRERRKVELIISLFAGAIFPHSAPPRSNHTQDGATA</sequence>
<keyword evidence="9 10" id="KW-0413">Isomerase</keyword>
<dbReference type="HAMAP" id="MF_01966">
    <property type="entry name" value="NADHX_epimerase"/>
    <property type="match status" value="1"/>
</dbReference>
<feature type="binding site" evidence="10">
    <location>
        <position position="325"/>
    </location>
    <ligand>
        <name>K(+)</name>
        <dbReference type="ChEBI" id="CHEBI:29103"/>
    </ligand>
</feature>
<protein>
    <recommendedName>
        <fullName evidence="3 10">NAD(P)H-hydrate epimerase</fullName>
        <ecNumber evidence="3 10">5.1.99.6</ecNumber>
    </recommendedName>
    <alternativeName>
        <fullName evidence="10">NAD(P)HX epimerase</fullName>
    </alternativeName>
</protein>
<evidence type="ECO:0000256" key="7">
    <source>
        <dbReference type="ARBA" id="ARBA00022958"/>
    </source>
</evidence>
<comment type="caution">
    <text evidence="10">Lacks conserved residue(s) required for the propagation of feature annotation.</text>
</comment>
<dbReference type="GO" id="GO:0005739">
    <property type="term" value="C:mitochondrion"/>
    <property type="evidence" value="ECO:0007669"/>
    <property type="project" value="TreeGrafter"/>
</dbReference>
<comment type="function">
    <text evidence="10">Catalyzes the epimerization of the S- and R-forms of NAD(P)HX, a damaged form of NAD(P)H that is a result of enzymatic or heat-dependent hydration. This is a prerequisite for the S-specific NAD(P)H-hydrate dehydratase to allow the repair of both epimers of NAD(P)HX.</text>
</comment>
<evidence type="ECO:0000259" key="12">
    <source>
        <dbReference type="PROSITE" id="PS51385"/>
    </source>
</evidence>
<feature type="binding site" evidence="10">
    <location>
        <position position="322"/>
    </location>
    <ligand>
        <name>(6S)-NADPHX</name>
        <dbReference type="ChEBI" id="CHEBI:64076"/>
    </ligand>
</feature>
<dbReference type="NCBIfam" id="TIGR00197">
    <property type="entry name" value="yjeF_nterm"/>
    <property type="match status" value="1"/>
</dbReference>
<evidence type="ECO:0000256" key="4">
    <source>
        <dbReference type="ARBA" id="ARBA00022723"/>
    </source>
</evidence>
<dbReference type="GO" id="GO:0000166">
    <property type="term" value="F:nucleotide binding"/>
    <property type="evidence" value="ECO:0007669"/>
    <property type="project" value="UniProtKB-KW"/>
</dbReference>
<dbReference type="SUPFAM" id="SSF64153">
    <property type="entry name" value="YjeF N-terminal domain-like"/>
    <property type="match status" value="1"/>
</dbReference>
<evidence type="ECO:0000256" key="8">
    <source>
        <dbReference type="ARBA" id="ARBA00023027"/>
    </source>
</evidence>
<dbReference type="EMBL" id="OC316623">
    <property type="protein sequence ID" value="CAD7393012.1"/>
    <property type="molecule type" value="Genomic_DNA"/>
</dbReference>
<gene>
    <name evidence="13" type="ORF">TCEB3V08_LOCUS1012</name>
</gene>
<feature type="binding site" evidence="10">
    <location>
        <position position="289"/>
    </location>
    <ligand>
        <name>K(+)</name>
        <dbReference type="ChEBI" id="CHEBI:29103"/>
    </ligand>
</feature>
<dbReference type="GO" id="GO:0046872">
    <property type="term" value="F:metal ion binding"/>
    <property type="evidence" value="ECO:0007669"/>
    <property type="project" value="UniProtKB-KW"/>
</dbReference>
<organism evidence="13">
    <name type="scientific">Timema cristinae</name>
    <name type="common">Walking stick</name>
    <dbReference type="NCBI Taxonomy" id="61476"/>
    <lineage>
        <taxon>Eukaryota</taxon>
        <taxon>Metazoa</taxon>
        <taxon>Ecdysozoa</taxon>
        <taxon>Arthropoda</taxon>
        <taxon>Hexapoda</taxon>
        <taxon>Insecta</taxon>
        <taxon>Pterygota</taxon>
        <taxon>Neoptera</taxon>
        <taxon>Polyneoptera</taxon>
        <taxon>Phasmatodea</taxon>
        <taxon>Timematodea</taxon>
        <taxon>Timematoidea</taxon>
        <taxon>Timematidae</taxon>
        <taxon>Timema</taxon>
    </lineage>
</organism>
<keyword evidence="4 10" id="KW-0479">Metal-binding</keyword>
<evidence type="ECO:0000256" key="3">
    <source>
        <dbReference type="ARBA" id="ARBA00012228"/>
    </source>
</evidence>
<feature type="binding site" evidence="10">
    <location>
        <position position="225"/>
    </location>
    <ligand>
        <name>K(+)</name>
        <dbReference type="ChEBI" id="CHEBI:29103"/>
    </ligand>
</feature>
<evidence type="ECO:0000313" key="13">
    <source>
        <dbReference type="EMBL" id="CAD7393012.1"/>
    </source>
</evidence>
<keyword evidence="6" id="KW-0521">NADP</keyword>
<proteinExistence type="inferred from homology"/>
<dbReference type="PANTHER" id="PTHR13232">
    <property type="entry name" value="NAD(P)H-HYDRATE EPIMERASE"/>
    <property type="match status" value="1"/>
</dbReference>
<comment type="catalytic activity">
    <reaction evidence="2 10">
        <text>(6R)-NADPHX = (6S)-NADPHX</text>
        <dbReference type="Rhea" id="RHEA:32227"/>
        <dbReference type="ChEBI" id="CHEBI:64076"/>
        <dbReference type="ChEBI" id="CHEBI:64077"/>
        <dbReference type="EC" id="5.1.99.6"/>
    </reaction>
</comment>
<reference evidence="13" key="1">
    <citation type="submission" date="2020-11" db="EMBL/GenBank/DDBJ databases">
        <authorList>
            <person name="Tran Van P."/>
        </authorList>
    </citation>
    <scope>NUCLEOTIDE SEQUENCE</scope>
</reference>
<evidence type="ECO:0000256" key="6">
    <source>
        <dbReference type="ARBA" id="ARBA00022857"/>
    </source>
</evidence>
<feature type="binding site" evidence="10">
    <location>
        <begin position="224"/>
        <end position="228"/>
    </location>
    <ligand>
        <name>(6S)-NADPHX</name>
        <dbReference type="ChEBI" id="CHEBI:64076"/>
    </ligand>
</feature>
<dbReference type="Pfam" id="PF03853">
    <property type="entry name" value="YjeF_N"/>
    <property type="match status" value="1"/>
</dbReference>
<dbReference type="InterPro" id="IPR032976">
    <property type="entry name" value="YJEFN_prot_NAXE-like"/>
</dbReference>
<dbReference type="PANTHER" id="PTHR13232:SF10">
    <property type="entry name" value="NAD(P)H-HYDRATE EPIMERASE"/>
    <property type="match status" value="1"/>
</dbReference>
<evidence type="ECO:0000256" key="1">
    <source>
        <dbReference type="ARBA" id="ARBA00000013"/>
    </source>
</evidence>
<dbReference type="PROSITE" id="PS51385">
    <property type="entry name" value="YJEF_N"/>
    <property type="match status" value="1"/>
</dbReference>
<feature type="compositionally biased region" description="Basic residues" evidence="11">
    <location>
        <begin position="113"/>
        <end position="122"/>
    </location>
</feature>
<dbReference type="Gene3D" id="3.40.50.10260">
    <property type="entry name" value="YjeF N-terminal domain"/>
    <property type="match status" value="1"/>
</dbReference>
<accession>A0A7R9GPM6</accession>
<evidence type="ECO:0000256" key="2">
    <source>
        <dbReference type="ARBA" id="ARBA00000909"/>
    </source>
</evidence>
<keyword evidence="7 10" id="KW-0630">Potassium</keyword>
<feature type="domain" description="YjeF N-terminal" evidence="12">
    <location>
        <begin position="172"/>
        <end position="374"/>
    </location>
</feature>
<keyword evidence="8 10" id="KW-0520">NAD</keyword>
<dbReference type="GO" id="GO:0052856">
    <property type="term" value="F:NAD(P)HX epimerase activity"/>
    <property type="evidence" value="ECO:0007669"/>
    <property type="project" value="UniProtKB-UniRule"/>
</dbReference>
<comment type="cofactor">
    <cofactor evidence="10">
        <name>K(+)</name>
        <dbReference type="ChEBI" id="CHEBI:29103"/>
    </cofactor>
    <text evidence="10">Binds 1 potassium ion per subunit.</text>
</comment>
<dbReference type="AlphaFoldDB" id="A0A7R9GPM6"/>
<comment type="similarity">
    <text evidence="10">Belongs to the NnrE/AIBP family.</text>
</comment>
<dbReference type="InterPro" id="IPR036652">
    <property type="entry name" value="YjeF_N_dom_sf"/>
</dbReference>
<dbReference type="InterPro" id="IPR004443">
    <property type="entry name" value="YjeF_N_dom"/>
</dbReference>